<reference evidence="3" key="1">
    <citation type="submission" date="2019-09" db="EMBL/GenBank/DDBJ databases">
        <title>Draft genome information of white flower Hibiscus syriacus.</title>
        <authorList>
            <person name="Kim Y.-M."/>
        </authorList>
    </citation>
    <scope>NUCLEOTIDE SEQUENCE [LARGE SCALE GENOMIC DNA]</scope>
    <source>
        <strain evidence="3">YM2019G1</strain>
    </source>
</reference>
<evidence type="ECO:0000256" key="1">
    <source>
        <dbReference type="SAM" id="MobiDB-lite"/>
    </source>
</evidence>
<dbReference type="EMBL" id="VEPZ02001016">
    <property type="protein sequence ID" value="KAE8701728.1"/>
    <property type="molecule type" value="Genomic_DNA"/>
</dbReference>
<evidence type="ECO:0000313" key="4">
    <source>
        <dbReference type="Proteomes" id="UP000436088"/>
    </source>
</evidence>
<name>A0A6A3ACA8_HIBSY</name>
<evidence type="ECO:0000313" key="3">
    <source>
        <dbReference type="EMBL" id="KAE8701728.1"/>
    </source>
</evidence>
<dbReference type="CDD" id="cd06222">
    <property type="entry name" value="RNase_H_like"/>
    <property type="match status" value="1"/>
</dbReference>
<dbReference type="PANTHER" id="PTHR33740:SF3">
    <property type="entry name" value="GPI-ANCHORED ADHESIN-LIKE PROTEIN"/>
    <property type="match status" value="1"/>
</dbReference>
<feature type="domain" description="RNase H type-1" evidence="2">
    <location>
        <begin position="4"/>
        <end position="75"/>
    </location>
</feature>
<accession>A0A6A3ACA8</accession>
<dbReference type="InterPro" id="IPR002156">
    <property type="entry name" value="RNaseH_domain"/>
</dbReference>
<dbReference type="GO" id="GO:0003676">
    <property type="term" value="F:nucleic acid binding"/>
    <property type="evidence" value="ECO:0007669"/>
    <property type="project" value="InterPro"/>
</dbReference>
<keyword evidence="4" id="KW-1185">Reference proteome</keyword>
<feature type="compositionally biased region" description="Acidic residues" evidence="1">
    <location>
        <begin position="171"/>
        <end position="186"/>
    </location>
</feature>
<dbReference type="InterPro" id="IPR044730">
    <property type="entry name" value="RNase_H-like_dom_plant"/>
</dbReference>
<gene>
    <name evidence="3" type="ORF">F3Y22_tig00110511pilonHSYRG00156</name>
</gene>
<feature type="region of interest" description="Disordered" evidence="1">
    <location>
        <begin position="160"/>
        <end position="190"/>
    </location>
</feature>
<dbReference type="GO" id="GO:0004523">
    <property type="term" value="F:RNA-DNA hybrid ribonuclease activity"/>
    <property type="evidence" value="ECO:0007669"/>
    <property type="project" value="InterPro"/>
</dbReference>
<proteinExistence type="predicted"/>
<protein>
    <recommendedName>
        <fullName evidence="2">RNase H type-1 domain-containing protein</fullName>
    </recommendedName>
</protein>
<feature type="compositionally biased region" description="Basic and acidic residues" evidence="1">
    <location>
        <begin position="160"/>
        <end position="170"/>
    </location>
</feature>
<organism evidence="3 4">
    <name type="scientific">Hibiscus syriacus</name>
    <name type="common">Rose of Sharon</name>
    <dbReference type="NCBI Taxonomy" id="106335"/>
    <lineage>
        <taxon>Eukaryota</taxon>
        <taxon>Viridiplantae</taxon>
        <taxon>Streptophyta</taxon>
        <taxon>Embryophyta</taxon>
        <taxon>Tracheophyta</taxon>
        <taxon>Spermatophyta</taxon>
        <taxon>Magnoliopsida</taxon>
        <taxon>eudicotyledons</taxon>
        <taxon>Gunneridae</taxon>
        <taxon>Pentapetalae</taxon>
        <taxon>rosids</taxon>
        <taxon>malvids</taxon>
        <taxon>Malvales</taxon>
        <taxon>Malvaceae</taxon>
        <taxon>Malvoideae</taxon>
        <taxon>Hibiscus</taxon>
    </lineage>
</organism>
<dbReference type="AlphaFoldDB" id="A0A6A3ACA8"/>
<evidence type="ECO:0000259" key="2">
    <source>
        <dbReference type="Pfam" id="PF13456"/>
    </source>
</evidence>
<sequence length="328" mass="36015">MKVNIDASFVVDNRRATTEAIIRDHKGFVLGAARRYCTVVPTAFATEALAIMHGLSFGGDLGFRSVWLESDSVAVHSITDVSAVGFKKTVRDRDFVRDIAVSPLSELPATAAIAYATTVIAPMTAAITVAAKKTAGGEGTVKEEVKGGCGGGEGSCLGEKKEKTVEKVEENEANEEAGGEEEEDSPNSDITDSNNFIIKAKVIEAEAQPSDLCTRREYARWLVTATSILSRYRSLSCYSYEYNILHWEVYPAMYIENAIELDFDDITLEDLDFPSIVEDAPADVLALADDDRRYLDPLDSTPFPSPRRKFIILVLRAFAERDFVLSFL</sequence>
<comment type="caution">
    <text evidence="3">The sequence shown here is derived from an EMBL/GenBank/DDBJ whole genome shotgun (WGS) entry which is preliminary data.</text>
</comment>
<dbReference type="Pfam" id="PF13456">
    <property type="entry name" value="RVT_3"/>
    <property type="match status" value="1"/>
</dbReference>
<dbReference type="Proteomes" id="UP000436088">
    <property type="component" value="Unassembled WGS sequence"/>
</dbReference>
<dbReference type="PANTHER" id="PTHR33740">
    <property type="entry name" value="GPI-ANCHORED ADHESIN-LIKE PROTEIN"/>
    <property type="match status" value="1"/>
</dbReference>